<evidence type="ECO:0000313" key="11">
    <source>
        <dbReference type="Proteomes" id="UP000233618"/>
    </source>
</evidence>
<dbReference type="EC" id="2.7.13.3" evidence="2"/>
<feature type="transmembrane region" description="Helical" evidence="7">
    <location>
        <begin position="337"/>
        <end position="362"/>
    </location>
</feature>
<evidence type="ECO:0000256" key="6">
    <source>
        <dbReference type="ARBA" id="ARBA00023012"/>
    </source>
</evidence>
<evidence type="ECO:0000256" key="1">
    <source>
        <dbReference type="ARBA" id="ARBA00000085"/>
    </source>
</evidence>
<dbReference type="Pfam" id="PF00512">
    <property type="entry name" value="HisKA"/>
    <property type="match status" value="1"/>
</dbReference>
<dbReference type="Gene3D" id="3.30.450.20">
    <property type="entry name" value="PAS domain"/>
    <property type="match status" value="2"/>
</dbReference>
<dbReference type="SUPFAM" id="SSF53850">
    <property type="entry name" value="Periplasmic binding protein-like II"/>
    <property type="match status" value="1"/>
</dbReference>
<dbReference type="SMART" id="SM00091">
    <property type="entry name" value="PAS"/>
    <property type="match status" value="2"/>
</dbReference>
<keyword evidence="7" id="KW-0812">Transmembrane</keyword>
<dbReference type="FunFam" id="3.30.565.10:FF:000006">
    <property type="entry name" value="Sensor histidine kinase WalK"/>
    <property type="match status" value="1"/>
</dbReference>
<evidence type="ECO:0000313" key="10">
    <source>
        <dbReference type="EMBL" id="PKQ68722.1"/>
    </source>
</evidence>
<dbReference type="InterPro" id="IPR050736">
    <property type="entry name" value="Sensor_HK_Regulatory"/>
</dbReference>
<feature type="domain" description="PAS" evidence="9">
    <location>
        <begin position="401"/>
        <end position="472"/>
    </location>
</feature>
<proteinExistence type="predicted"/>
<dbReference type="PROSITE" id="PS50109">
    <property type="entry name" value="HIS_KIN"/>
    <property type="match status" value="1"/>
</dbReference>
<reference evidence="10 11" key="1">
    <citation type="journal article" date="2017" name="Front. Microbiol.">
        <title>Labilibaculum manganireducens gen. nov., sp. nov. and Labilibaculum filiforme sp. nov., Novel Bacteroidetes Isolated from Subsurface Sediments of the Baltic Sea.</title>
        <authorList>
            <person name="Vandieken V."/>
            <person name="Marshall I.P."/>
            <person name="Niemann H."/>
            <person name="Engelen B."/>
            <person name="Cypionka H."/>
        </authorList>
    </citation>
    <scope>NUCLEOTIDE SEQUENCE [LARGE SCALE GENOMIC DNA]</scope>
    <source>
        <strain evidence="10 11">59.10-2M</strain>
    </source>
</reference>
<comment type="caution">
    <text evidence="10">The sequence shown here is derived from an EMBL/GenBank/DDBJ whole genome shotgun (WGS) entry which is preliminary data.</text>
</comment>
<evidence type="ECO:0000256" key="4">
    <source>
        <dbReference type="ARBA" id="ARBA00022679"/>
    </source>
</evidence>
<dbReference type="PANTHER" id="PTHR43711:SF31">
    <property type="entry name" value="HISTIDINE KINASE"/>
    <property type="match status" value="1"/>
</dbReference>
<dbReference type="SUPFAM" id="SSF55874">
    <property type="entry name" value="ATPase domain of HSP90 chaperone/DNA topoisomerase II/histidine kinase"/>
    <property type="match status" value="1"/>
</dbReference>
<dbReference type="AlphaFoldDB" id="A0A2N3IEH5"/>
<dbReference type="Gene3D" id="3.30.565.10">
    <property type="entry name" value="Histidine kinase-like ATPase, C-terminal domain"/>
    <property type="match status" value="1"/>
</dbReference>
<organism evidence="10 11">
    <name type="scientific">Labilibaculum manganireducens</name>
    <dbReference type="NCBI Taxonomy" id="1940525"/>
    <lineage>
        <taxon>Bacteria</taxon>
        <taxon>Pseudomonadati</taxon>
        <taxon>Bacteroidota</taxon>
        <taxon>Bacteroidia</taxon>
        <taxon>Marinilabiliales</taxon>
        <taxon>Marinifilaceae</taxon>
        <taxon>Labilibaculum</taxon>
    </lineage>
</organism>
<feature type="domain" description="Histidine kinase" evidence="8">
    <location>
        <begin position="658"/>
        <end position="879"/>
    </location>
</feature>
<dbReference type="CDD" id="cd00130">
    <property type="entry name" value="PAS"/>
    <property type="match status" value="2"/>
</dbReference>
<keyword evidence="7" id="KW-0472">Membrane</keyword>
<evidence type="ECO:0000259" key="8">
    <source>
        <dbReference type="PROSITE" id="PS50109"/>
    </source>
</evidence>
<protein>
    <recommendedName>
        <fullName evidence="2">histidine kinase</fullName>
        <ecNumber evidence="2">2.7.13.3</ecNumber>
    </recommendedName>
</protein>
<dbReference type="Proteomes" id="UP000233618">
    <property type="component" value="Unassembled WGS sequence"/>
</dbReference>
<dbReference type="Pfam" id="PF13426">
    <property type="entry name" value="PAS_9"/>
    <property type="match status" value="2"/>
</dbReference>
<dbReference type="Pfam" id="PF09084">
    <property type="entry name" value="NMT1"/>
    <property type="match status" value="1"/>
</dbReference>
<dbReference type="CDD" id="cd16922">
    <property type="entry name" value="HATPase_EvgS-ArcB-TorS-like"/>
    <property type="match status" value="1"/>
</dbReference>
<dbReference type="Gene3D" id="1.10.287.130">
    <property type="match status" value="1"/>
</dbReference>
<dbReference type="InterPro" id="IPR036097">
    <property type="entry name" value="HisK_dim/P_sf"/>
</dbReference>
<evidence type="ECO:0000256" key="5">
    <source>
        <dbReference type="ARBA" id="ARBA00022777"/>
    </source>
</evidence>
<dbReference type="InterPro" id="IPR015168">
    <property type="entry name" value="SsuA/THI5"/>
</dbReference>
<dbReference type="InterPro" id="IPR005467">
    <property type="entry name" value="His_kinase_dom"/>
</dbReference>
<dbReference type="PRINTS" id="PR00344">
    <property type="entry name" value="BCTRLSENSOR"/>
</dbReference>
<dbReference type="EMBL" id="MVDE01000003">
    <property type="protein sequence ID" value="PKQ68722.1"/>
    <property type="molecule type" value="Genomic_DNA"/>
</dbReference>
<dbReference type="PROSITE" id="PS50112">
    <property type="entry name" value="PAS"/>
    <property type="match status" value="2"/>
</dbReference>
<dbReference type="InterPro" id="IPR003594">
    <property type="entry name" value="HATPase_dom"/>
</dbReference>
<evidence type="ECO:0000259" key="9">
    <source>
        <dbReference type="PROSITE" id="PS50112"/>
    </source>
</evidence>
<dbReference type="CDD" id="cd00082">
    <property type="entry name" value="HisKA"/>
    <property type="match status" value="1"/>
</dbReference>
<dbReference type="InterPro" id="IPR000014">
    <property type="entry name" value="PAS"/>
</dbReference>
<dbReference type="InterPro" id="IPR036890">
    <property type="entry name" value="HATPase_C_sf"/>
</dbReference>
<keyword evidence="6" id="KW-0902">Two-component regulatory system</keyword>
<dbReference type="SUPFAM" id="SSF47384">
    <property type="entry name" value="Homodimeric domain of signal transducing histidine kinase"/>
    <property type="match status" value="1"/>
</dbReference>
<comment type="catalytic activity">
    <reaction evidence="1">
        <text>ATP + protein L-histidine = ADP + protein N-phospho-L-histidine.</text>
        <dbReference type="EC" id="2.7.13.3"/>
    </reaction>
</comment>
<gene>
    <name evidence="10" type="ORF">BZG01_03115</name>
</gene>
<keyword evidence="7" id="KW-1133">Transmembrane helix</keyword>
<keyword evidence="3" id="KW-0597">Phosphoprotein</keyword>
<keyword evidence="4" id="KW-0808">Transferase</keyword>
<keyword evidence="11" id="KW-1185">Reference proteome</keyword>
<dbReference type="NCBIfam" id="TIGR00229">
    <property type="entry name" value="sensory_box"/>
    <property type="match status" value="2"/>
</dbReference>
<keyword evidence="5" id="KW-0418">Kinase</keyword>
<accession>A0A2N3IEH5</accession>
<evidence type="ECO:0000256" key="3">
    <source>
        <dbReference type="ARBA" id="ARBA00022553"/>
    </source>
</evidence>
<evidence type="ECO:0000256" key="7">
    <source>
        <dbReference type="SAM" id="Phobius"/>
    </source>
</evidence>
<dbReference type="Gene3D" id="3.40.190.10">
    <property type="entry name" value="Periplasmic binding protein-like II"/>
    <property type="match status" value="2"/>
</dbReference>
<dbReference type="InterPro" id="IPR035965">
    <property type="entry name" value="PAS-like_dom_sf"/>
</dbReference>
<name>A0A2N3IEH5_9BACT</name>
<dbReference type="InterPro" id="IPR003661">
    <property type="entry name" value="HisK_dim/P_dom"/>
</dbReference>
<sequence>MNAKVTEPIKSAFSRYFFVLLFLLSHLYSFSLPLSKSPENKKITLQLKYFHQFQFAGYYAALHKGFYEDAGLTVELIEGGAINSISKVLNGEADYGIAANDLLIERLNNKPIVLLASIFQSSPSIFICLKESNIHTAHDLINKRIMLLDEYRDPELMAIFYKEGIQINDINRISTTYNINDLIDGKTDALNAYSTNEAFYLEEKNIPYTIISPKTYGIDFYGDCLFTSEKEIKNHPKRVKAFLEASKKGWEYALKNQDEIIDLILEKYSANKTREHLEFEANEIQKLILNEYVEIGHINPGRWENIAETCSKMGMISKNYDLNGFIYQQETYNTPAWLKWVLGIAVSLSAIVIAISYYLYFFNKQLQKAVSKQTSNLRQKNIELQNEISERIRTVAALKQSEKRFREMIENLPSGAILVEEDESLFSNKKAFEITGYTNSELQDINSWFSTLYPKSREENIQLYLENKINNFKSASISSITCKNGDRRHIEFHAYKFDNKEIWLINDITERLKTENDLISSENKLRTYIEESPNGLVIFNSNTKVKFANQAFTDLMEISESKLDDICITDFFAPTHLQQNKKLFNQLLNKGKTQGEIFIQTTSGKNIPVYISAVQLINQEFLAFIVDISAIKEAENKLSLALKHAEESDRLKSAFLANMSHEIRTPMNGILGFSQLLLKEDLSQEKKERYIDILTQNGKQLLVIIDNIIDISYLEVNQLKINSSVFQVQQLFDNLQLFFSVDKNRYKKDHLEIRFNNTISVEHDQISSDYEKINQILINLINNALKFTEKGTIAISSRIEKSLLYITVEDSGIGIPKEKQDIIFERFGQVENAYTRQFGGAGLGLPISKGLIELLGGEIFFESNVGIGSKFEFYIPINKKRR</sequence>
<evidence type="ECO:0000256" key="2">
    <source>
        <dbReference type="ARBA" id="ARBA00012438"/>
    </source>
</evidence>
<dbReference type="SUPFAM" id="SSF55785">
    <property type="entry name" value="PYP-like sensor domain (PAS domain)"/>
    <property type="match status" value="2"/>
</dbReference>
<dbReference type="GO" id="GO:0000155">
    <property type="term" value="F:phosphorelay sensor kinase activity"/>
    <property type="evidence" value="ECO:0007669"/>
    <property type="project" value="InterPro"/>
</dbReference>
<dbReference type="RefSeq" id="WP_101308372.1">
    <property type="nucleotide sequence ID" value="NZ_CAXXEE010000003.1"/>
</dbReference>
<dbReference type="SMART" id="SM00388">
    <property type="entry name" value="HisKA"/>
    <property type="match status" value="1"/>
</dbReference>
<dbReference type="InterPro" id="IPR004358">
    <property type="entry name" value="Sig_transdc_His_kin-like_C"/>
</dbReference>
<dbReference type="Pfam" id="PF02518">
    <property type="entry name" value="HATPase_c"/>
    <property type="match status" value="1"/>
</dbReference>
<feature type="domain" description="PAS" evidence="9">
    <location>
        <begin position="521"/>
        <end position="591"/>
    </location>
</feature>
<dbReference type="PANTHER" id="PTHR43711">
    <property type="entry name" value="TWO-COMPONENT HISTIDINE KINASE"/>
    <property type="match status" value="1"/>
</dbReference>
<dbReference type="SMART" id="SM00387">
    <property type="entry name" value="HATPase_c"/>
    <property type="match status" value="1"/>
</dbReference>